<dbReference type="Pfam" id="PF16212">
    <property type="entry name" value="PhoLip_ATPase_C"/>
    <property type="match status" value="1"/>
</dbReference>
<feature type="compositionally biased region" description="Polar residues" evidence="8">
    <location>
        <begin position="285"/>
        <end position="310"/>
    </location>
</feature>
<dbReference type="InterPro" id="IPR023298">
    <property type="entry name" value="ATPase_P-typ_TM_dom_sf"/>
</dbReference>
<evidence type="ECO:0000256" key="3">
    <source>
        <dbReference type="ARBA" id="ARBA00022723"/>
    </source>
</evidence>
<feature type="transmembrane region" description="Helical" evidence="9">
    <location>
        <begin position="494"/>
        <end position="517"/>
    </location>
</feature>
<gene>
    <name evidence="13" type="ORF">TVY486_1113860</name>
</gene>
<dbReference type="Gene3D" id="3.40.50.1000">
    <property type="entry name" value="HAD superfamily/HAD-like"/>
    <property type="match status" value="1"/>
</dbReference>
<accession>G0U8H6</accession>
<dbReference type="FunFam" id="3.40.50.1000:FF:000203">
    <property type="entry name" value="Phospholipid-transporting ATPase"/>
    <property type="match status" value="1"/>
</dbReference>
<dbReference type="InterPro" id="IPR023299">
    <property type="entry name" value="ATPase_P-typ_cyto_dom_N"/>
</dbReference>
<feature type="compositionally biased region" description="Polar residues" evidence="8">
    <location>
        <begin position="246"/>
        <end position="260"/>
    </location>
</feature>
<dbReference type="VEuPathDB" id="TriTrypDB:TvY486_1113860"/>
<dbReference type="GO" id="GO:0140326">
    <property type="term" value="F:ATPase-coupled intramembrane lipid transporter activity"/>
    <property type="evidence" value="ECO:0007669"/>
    <property type="project" value="TreeGrafter"/>
</dbReference>
<feature type="transmembrane region" description="Helical" evidence="9">
    <location>
        <begin position="1501"/>
        <end position="1523"/>
    </location>
</feature>
<dbReference type="SFLD" id="SFLDF00027">
    <property type="entry name" value="p-type_atpase"/>
    <property type="match status" value="1"/>
</dbReference>
<dbReference type="GO" id="GO:0046872">
    <property type="term" value="F:metal ion binding"/>
    <property type="evidence" value="ECO:0007669"/>
    <property type="project" value="UniProtKB-KW"/>
</dbReference>
<comment type="subcellular location">
    <subcellularLocation>
        <location evidence="1">Membrane</location>
        <topology evidence="1">Multi-pass membrane protein</topology>
    </subcellularLocation>
</comment>
<keyword evidence="5" id="KW-1278">Translocase</keyword>
<evidence type="ECO:0000259" key="10">
    <source>
        <dbReference type="Pfam" id="PF00122"/>
    </source>
</evidence>
<keyword evidence="2 9" id="KW-0812">Transmembrane</keyword>
<feature type="domain" description="P-type ATPase N-terminal" evidence="11">
    <location>
        <begin position="33"/>
        <end position="94"/>
    </location>
</feature>
<keyword evidence="7 9" id="KW-0472">Membrane</keyword>
<dbReference type="PANTHER" id="PTHR24092">
    <property type="entry name" value="PROBABLE PHOSPHOLIPID-TRANSPORTING ATPASE"/>
    <property type="match status" value="1"/>
</dbReference>
<sequence>MFADCMGAKTRQVEEGPGKPVESASFVEVNILRKDINETRKFPKNAIRSAKYTWLTCIPKSFLNQFYSVSNLYFLLIAILAIFPAVTSIGPYSTLVPLSVVLGIGMVRDLWEDSKRRRSDARVNAIGVLVLRGDKFVSVPSCEVCVGDVMLCNLGDEVLADAVLLNTSLADGVTYIETSNLDGETNAKARRARPETIESLGTVEDIIEHCLSDHSQREFFLRHGTTSKWKSGSRVSARADPFHGHVTNSGGQTLRENTPNGAIPGHMLQKARSGAVQNAPHGRSRSFNSSSHFPPSGNNGRAVHTRSNTPPLGVLGSSDGNMYHVRRHTFDECLAFEHEASLASNASGVCGGNEFVQRDRCVKKEKAMNGLEMTMVPSSGVAHRAANDGVGGTQCTTGEYTGVHVDETQRCSSGTVLFGSQPCSDLFSWTGQLRIPGRKPVSLSIEQFLPRGCIIRNTEWVLCVVMYTGSDTKIHLNLSRNTRKVSEMASRINMFNIFLLAIHQLTIVCLCGLGVYWKNSMIQAPDDAIDGHSAWYIRWALEQYSLGRSIFMMYMSNFVLLANFIPLSLYVTLELNKAIQMYLIANDRRMASYDEFNGVLRYSRPRTSELNSQLACVRYIFTDKTGTLTENLMTYVGGYTAGRRHSELERPGGLGEAFLHIVCVNSSSGACVRGDVESRGSQPIMSDHLQQQLFDFDEDLVENEPVFQYLRVLALCHSVVCFERPEVESAAAVAASSAGFFGGSSLNSPTNLSQRFCVTDQGPMGTHLPNEYLGEQRTCAECPSGASVFGMSSVSGMGRFLHGRTGSSPWFAARHSDMVTHQRTGTMSLVVERLKDQSKIYEGQSLDEVALVTAARDNLFTLQRRTARFMFVKVIHKLLCYEIIAELEFTPERKIMSVLLRRRPGYDHIPADVQESSSPTYRRSAAVHLRCKPGDPAPSQTPPVSHNSANSDKTQKPSHVEGRATGNIAECTSAGVCSLAQEEVERGPNSFLLLVKGADSSMMAIVNKDNPRNAKLISDFVPELQHMSSNGLRTLVLGQRYVAEEEVRSWLATFNEAQSCLQGRSEALHNAYALMERDIDLVGTTAVEDRLQDSVPETLSFFMQAGIVLWMLTGDKRETAVSIAFSSGLADKCFSDYVCHIDLSGAVAGFPNTDAAAADKGVRDQLEAQMDAAKLKCKESGEVCGHTPVVVLVVDGQSLDVIFSSKEYTDVFFKIGIACRSAICCRLTPSQKAQIVRLFQKTNSVALAIGDGANDVSMIRESRVGVGIMGLEGSQAELASDYAIPKFRFLKRLLAVHGRFSLYRDAHCFVFSIHKNTALTVGLVAFSFCAGFSGVLFVDTWLMGLYNLVYCALQPLIIGTFDKDVEDELAESVPGLYPPLAHEKMFFSWGYVIKWIVDAVVLGAAVFAIIRFCAAEYDEMYPSHSAAVEDYGTAFFILLLFVVNLRAAATMTCYNILTFAAIAFGFIAIPVITIPFSMFHSVLGSQQNVFVAMELMSMPKLWLMMLLSLGVFVVCVVGVNTYISLRRPWSNGEAAMKAAWESPFRNEYYENKRKLTERSAMRQ</sequence>
<dbReference type="Gene3D" id="2.70.150.10">
    <property type="entry name" value="Calcium-transporting ATPase, cytoplasmic transduction domain A"/>
    <property type="match status" value="1"/>
</dbReference>
<dbReference type="GO" id="GO:0045332">
    <property type="term" value="P:phospholipid translocation"/>
    <property type="evidence" value="ECO:0007669"/>
    <property type="project" value="TreeGrafter"/>
</dbReference>
<proteinExistence type="predicted"/>
<feature type="transmembrane region" description="Helical" evidence="9">
    <location>
        <begin position="1456"/>
        <end position="1481"/>
    </location>
</feature>
<dbReference type="InterPro" id="IPR059000">
    <property type="entry name" value="ATPase_P-type_domA"/>
</dbReference>
<evidence type="ECO:0000256" key="9">
    <source>
        <dbReference type="SAM" id="Phobius"/>
    </source>
</evidence>
<evidence type="ECO:0000256" key="2">
    <source>
        <dbReference type="ARBA" id="ARBA00022692"/>
    </source>
</evidence>
<evidence type="ECO:0000256" key="8">
    <source>
        <dbReference type="SAM" id="MobiDB-lite"/>
    </source>
</evidence>
<dbReference type="GO" id="GO:0005886">
    <property type="term" value="C:plasma membrane"/>
    <property type="evidence" value="ECO:0007669"/>
    <property type="project" value="TreeGrafter"/>
</dbReference>
<dbReference type="Pfam" id="PF16209">
    <property type="entry name" value="PhoLip_ATPase_N"/>
    <property type="match status" value="1"/>
</dbReference>
<evidence type="ECO:0000256" key="5">
    <source>
        <dbReference type="ARBA" id="ARBA00022967"/>
    </source>
</evidence>
<dbReference type="PANTHER" id="PTHR24092:SF51">
    <property type="entry name" value="ATPASE, PUTATIVE-RELATED"/>
    <property type="match status" value="1"/>
</dbReference>
<dbReference type="Gene3D" id="3.40.1110.10">
    <property type="entry name" value="Calcium-transporting ATPase, cytoplasmic domain N"/>
    <property type="match status" value="1"/>
</dbReference>
<feature type="domain" description="P-type ATPase C-terminal" evidence="12">
    <location>
        <begin position="1278"/>
        <end position="1523"/>
    </location>
</feature>
<feature type="transmembrane region" description="Helical" evidence="9">
    <location>
        <begin position="1431"/>
        <end position="1449"/>
    </location>
</feature>
<dbReference type="InterPro" id="IPR018303">
    <property type="entry name" value="ATPase_P-typ_P_site"/>
</dbReference>
<evidence type="ECO:0000259" key="12">
    <source>
        <dbReference type="Pfam" id="PF16212"/>
    </source>
</evidence>
<dbReference type="EMBL" id="HE573027">
    <property type="protein sequence ID" value="CCC53902.1"/>
    <property type="molecule type" value="Genomic_DNA"/>
</dbReference>
<dbReference type="InterPro" id="IPR032631">
    <property type="entry name" value="P-type_ATPase_N"/>
</dbReference>
<feature type="domain" description="P-type ATPase A" evidence="10">
    <location>
        <begin position="128"/>
        <end position="189"/>
    </location>
</feature>
<dbReference type="Pfam" id="PF00122">
    <property type="entry name" value="E1-E2_ATPase"/>
    <property type="match status" value="1"/>
</dbReference>
<keyword evidence="3" id="KW-0479">Metal-binding</keyword>
<evidence type="ECO:0000256" key="1">
    <source>
        <dbReference type="ARBA" id="ARBA00004141"/>
    </source>
</evidence>
<name>G0U8H6_TRYVY</name>
<evidence type="ECO:0000259" key="11">
    <source>
        <dbReference type="Pfam" id="PF16209"/>
    </source>
</evidence>
<feature type="transmembrane region" description="Helical" evidence="9">
    <location>
        <begin position="551"/>
        <end position="573"/>
    </location>
</feature>
<feature type="region of interest" description="Disordered" evidence="8">
    <location>
        <begin position="930"/>
        <end position="961"/>
    </location>
</feature>
<dbReference type="InterPro" id="IPR044492">
    <property type="entry name" value="P_typ_ATPase_HD_dom"/>
</dbReference>
<keyword evidence="4" id="KW-0460">Magnesium</keyword>
<reference evidence="13" key="1">
    <citation type="journal article" date="2012" name="Proc. Natl. Acad. Sci. U.S.A.">
        <title>Antigenic diversity is generated by distinct evolutionary mechanisms in African trypanosome species.</title>
        <authorList>
            <person name="Jackson A.P."/>
            <person name="Berry A."/>
            <person name="Aslett M."/>
            <person name="Allison H.C."/>
            <person name="Burton P."/>
            <person name="Vavrova-Anderson J."/>
            <person name="Brown R."/>
            <person name="Browne H."/>
            <person name="Corton N."/>
            <person name="Hauser H."/>
            <person name="Gamble J."/>
            <person name="Gilderthorp R."/>
            <person name="Marcello L."/>
            <person name="McQuillan J."/>
            <person name="Otto T.D."/>
            <person name="Quail M.A."/>
            <person name="Sanders M.J."/>
            <person name="van Tonder A."/>
            <person name="Ginger M.L."/>
            <person name="Field M.C."/>
            <person name="Barry J.D."/>
            <person name="Hertz-Fowler C."/>
            <person name="Berriman M."/>
        </authorList>
    </citation>
    <scope>NUCLEOTIDE SEQUENCE</scope>
    <source>
        <strain evidence="13">Y486</strain>
    </source>
</reference>
<dbReference type="PROSITE" id="PS00154">
    <property type="entry name" value="ATPASE_E1_E2"/>
    <property type="match status" value="1"/>
</dbReference>
<dbReference type="SFLD" id="SFLDS00003">
    <property type="entry name" value="Haloacid_Dehalogenase"/>
    <property type="match status" value="1"/>
</dbReference>
<feature type="transmembrane region" description="Helical" evidence="9">
    <location>
        <begin position="1318"/>
        <end position="1338"/>
    </location>
</feature>
<evidence type="ECO:0000256" key="7">
    <source>
        <dbReference type="ARBA" id="ARBA00023136"/>
    </source>
</evidence>
<feature type="transmembrane region" description="Helical" evidence="9">
    <location>
        <begin position="1392"/>
        <end position="1411"/>
    </location>
</feature>
<evidence type="ECO:0000313" key="13">
    <source>
        <dbReference type="EMBL" id="CCC53902.1"/>
    </source>
</evidence>
<dbReference type="GO" id="GO:0005524">
    <property type="term" value="F:ATP binding"/>
    <property type="evidence" value="ECO:0007669"/>
    <property type="project" value="InterPro"/>
</dbReference>
<organism evidence="13">
    <name type="scientific">Trypanosoma vivax (strain Y486)</name>
    <dbReference type="NCBI Taxonomy" id="1055687"/>
    <lineage>
        <taxon>Eukaryota</taxon>
        <taxon>Discoba</taxon>
        <taxon>Euglenozoa</taxon>
        <taxon>Kinetoplastea</taxon>
        <taxon>Metakinetoplastina</taxon>
        <taxon>Trypanosomatida</taxon>
        <taxon>Trypanosomatidae</taxon>
        <taxon>Trypanosoma</taxon>
        <taxon>Duttonella</taxon>
    </lineage>
</organism>
<dbReference type="InterPro" id="IPR036412">
    <property type="entry name" value="HAD-like_sf"/>
</dbReference>
<dbReference type="SUPFAM" id="SSF81665">
    <property type="entry name" value="Calcium ATPase, transmembrane domain M"/>
    <property type="match status" value="1"/>
</dbReference>
<dbReference type="InterPro" id="IPR008250">
    <property type="entry name" value="ATPase_P-typ_transduc_dom_A_sf"/>
</dbReference>
<evidence type="ECO:0000256" key="6">
    <source>
        <dbReference type="ARBA" id="ARBA00022989"/>
    </source>
</evidence>
<feature type="compositionally biased region" description="Polar residues" evidence="8">
    <location>
        <begin position="942"/>
        <end position="952"/>
    </location>
</feature>
<feature type="region of interest" description="Disordered" evidence="8">
    <location>
        <begin position="232"/>
        <end position="315"/>
    </location>
</feature>
<dbReference type="SFLD" id="SFLDG00002">
    <property type="entry name" value="C1.7:_P-type_atpase_like"/>
    <property type="match status" value="1"/>
</dbReference>
<dbReference type="InterPro" id="IPR001757">
    <property type="entry name" value="P_typ_ATPase"/>
</dbReference>
<evidence type="ECO:0000256" key="4">
    <source>
        <dbReference type="ARBA" id="ARBA00022842"/>
    </source>
</evidence>
<dbReference type="NCBIfam" id="TIGR01494">
    <property type="entry name" value="ATPase_P-type"/>
    <property type="match status" value="1"/>
</dbReference>
<dbReference type="SUPFAM" id="SSF81653">
    <property type="entry name" value="Calcium ATPase, transduction domain A"/>
    <property type="match status" value="1"/>
</dbReference>
<dbReference type="InterPro" id="IPR023214">
    <property type="entry name" value="HAD_sf"/>
</dbReference>
<protein>
    <submittedName>
        <fullName evidence="13">Putative phospholipid transporting ATPase-like protein</fullName>
    </submittedName>
</protein>
<dbReference type="InterPro" id="IPR032630">
    <property type="entry name" value="P_typ_ATPase_c"/>
</dbReference>
<dbReference type="SUPFAM" id="SSF56784">
    <property type="entry name" value="HAD-like"/>
    <property type="match status" value="1"/>
</dbReference>
<dbReference type="GO" id="GO:0016887">
    <property type="term" value="F:ATP hydrolysis activity"/>
    <property type="evidence" value="ECO:0007669"/>
    <property type="project" value="InterPro"/>
</dbReference>
<keyword evidence="6 9" id="KW-1133">Transmembrane helix</keyword>
<feature type="transmembrane region" description="Helical" evidence="9">
    <location>
        <begin position="66"/>
        <end position="86"/>
    </location>
</feature>